<dbReference type="SUPFAM" id="SSF56112">
    <property type="entry name" value="Protein kinase-like (PK-like)"/>
    <property type="match status" value="1"/>
</dbReference>
<sequence length="386" mass="43407">MSNMEAWEKNHIRQNLPELISLTSCTSTLMAYFVSKNILSDNDCSDLRAIAVEQQQSARLYDILFNKTDSYKELHKILEKTCQSGALQIIESGYWEHGPLKISRGIVCDADSTPVDNIGYQRGTMKLCAGCFGGRDVSVKIINTFCCGISSAINEVYLLLKSDAHENILRYLNIERRPYSIIIALESITTTLHKWVVTGENLTISHADLLRQATTGISHLHSLQIVHGYLKPENLVLCKISETAIRVKISDFRVGKYTNPIGPVNECRTNICIAEGVGWMAPEILRILDTEPDLHQPSQKTIRSIQNEITFKSDIFSLGCIFNFVITCGKHPFGGNFSRHGNILKHTYIIDEKMNMSMIPRMIDCNPNDRPSAEAIVRDDAFFNSC</sequence>
<proteinExistence type="predicted"/>
<dbReference type="PANTHER" id="PTHR13954">
    <property type="entry name" value="IRE1-RELATED"/>
    <property type="match status" value="1"/>
</dbReference>
<dbReference type="PANTHER" id="PTHR13954:SF6">
    <property type="entry name" value="NON-SPECIFIC SERINE_THREONINE PROTEIN KINASE"/>
    <property type="match status" value="1"/>
</dbReference>
<dbReference type="PROSITE" id="PS50011">
    <property type="entry name" value="PROTEIN_KINASE_DOM"/>
    <property type="match status" value="1"/>
</dbReference>
<name>A0ABP1RUS2_9HEXA</name>
<dbReference type="EMBL" id="CAXLJM020000111">
    <property type="protein sequence ID" value="CAL8136308.1"/>
    <property type="molecule type" value="Genomic_DNA"/>
</dbReference>
<feature type="domain" description="Protein kinase" evidence="1">
    <location>
        <begin position="76"/>
        <end position="383"/>
    </location>
</feature>
<evidence type="ECO:0000313" key="3">
    <source>
        <dbReference type="Proteomes" id="UP001642540"/>
    </source>
</evidence>
<dbReference type="Gene3D" id="3.30.200.20">
    <property type="entry name" value="Phosphorylase Kinase, domain 1"/>
    <property type="match status" value="1"/>
</dbReference>
<dbReference type="InterPro" id="IPR045133">
    <property type="entry name" value="IRE1/2-like"/>
</dbReference>
<evidence type="ECO:0000313" key="2">
    <source>
        <dbReference type="EMBL" id="CAL8136308.1"/>
    </source>
</evidence>
<gene>
    <name evidence="2" type="ORF">ODALV1_LOCUS26382</name>
</gene>
<dbReference type="CDD" id="cd01671">
    <property type="entry name" value="CARD"/>
    <property type="match status" value="1"/>
</dbReference>
<comment type="caution">
    <text evidence="2">The sequence shown here is derived from an EMBL/GenBank/DDBJ whole genome shotgun (WGS) entry which is preliminary data.</text>
</comment>
<dbReference type="InterPro" id="IPR011009">
    <property type="entry name" value="Kinase-like_dom_sf"/>
</dbReference>
<reference evidence="2 3" key="1">
    <citation type="submission" date="2024-08" db="EMBL/GenBank/DDBJ databases">
        <authorList>
            <person name="Cucini C."/>
            <person name="Frati F."/>
        </authorList>
    </citation>
    <scope>NUCLEOTIDE SEQUENCE [LARGE SCALE GENOMIC DNA]</scope>
</reference>
<dbReference type="Gene3D" id="1.10.510.10">
    <property type="entry name" value="Transferase(Phosphotransferase) domain 1"/>
    <property type="match status" value="1"/>
</dbReference>
<dbReference type="InterPro" id="IPR011029">
    <property type="entry name" value="DEATH-like_dom_sf"/>
</dbReference>
<accession>A0ABP1RUS2</accession>
<dbReference type="Proteomes" id="UP001642540">
    <property type="component" value="Unassembled WGS sequence"/>
</dbReference>
<evidence type="ECO:0000259" key="1">
    <source>
        <dbReference type="PROSITE" id="PS50011"/>
    </source>
</evidence>
<organism evidence="2 3">
    <name type="scientific">Orchesella dallaii</name>
    <dbReference type="NCBI Taxonomy" id="48710"/>
    <lineage>
        <taxon>Eukaryota</taxon>
        <taxon>Metazoa</taxon>
        <taxon>Ecdysozoa</taxon>
        <taxon>Arthropoda</taxon>
        <taxon>Hexapoda</taxon>
        <taxon>Collembola</taxon>
        <taxon>Entomobryomorpha</taxon>
        <taxon>Entomobryoidea</taxon>
        <taxon>Orchesellidae</taxon>
        <taxon>Orchesellinae</taxon>
        <taxon>Orchesella</taxon>
    </lineage>
</organism>
<dbReference type="Gene3D" id="1.10.533.10">
    <property type="entry name" value="Death Domain, Fas"/>
    <property type="match status" value="1"/>
</dbReference>
<dbReference type="InterPro" id="IPR000719">
    <property type="entry name" value="Prot_kinase_dom"/>
</dbReference>
<dbReference type="Pfam" id="PF00069">
    <property type="entry name" value="Pkinase"/>
    <property type="match status" value="1"/>
</dbReference>
<dbReference type="SUPFAM" id="SSF47986">
    <property type="entry name" value="DEATH domain"/>
    <property type="match status" value="1"/>
</dbReference>
<keyword evidence="3" id="KW-1185">Reference proteome</keyword>
<protein>
    <recommendedName>
        <fullName evidence="1">Protein kinase domain-containing protein</fullName>
    </recommendedName>
</protein>